<evidence type="ECO:0000313" key="4">
    <source>
        <dbReference type="Proteomes" id="UP001160301"/>
    </source>
</evidence>
<feature type="transmembrane region" description="Helical" evidence="2">
    <location>
        <begin position="148"/>
        <end position="165"/>
    </location>
</feature>
<keyword evidence="4" id="KW-1185">Reference proteome</keyword>
<comment type="caution">
    <text evidence="3">The sequence shown here is derived from an EMBL/GenBank/DDBJ whole genome shotgun (WGS) entry which is preliminary data.</text>
</comment>
<dbReference type="EMBL" id="JARZHI010000025">
    <property type="protein sequence ID" value="MDI1433014.1"/>
    <property type="molecule type" value="Genomic_DNA"/>
</dbReference>
<evidence type="ECO:0000256" key="1">
    <source>
        <dbReference type="SAM" id="MobiDB-lite"/>
    </source>
</evidence>
<keyword evidence="2" id="KW-0472">Membrane</keyword>
<gene>
    <name evidence="3" type="ORF">QHF89_26200</name>
</gene>
<proteinExistence type="predicted"/>
<feature type="compositionally biased region" description="Basic and acidic residues" evidence="1">
    <location>
        <begin position="922"/>
        <end position="943"/>
    </location>
</feature>
<feature type="compositionally biased region" description="Basic and acidic residues" evidence="1">
    <location>
        <begin position="859"/>
        <end position="875"/>
    </location>
</feature>
<keyword evidence="2" id="KW-0812">Transmembrane</keyword>
<accession>A0ABT6NXH7</accession>
<feature type="compositionally biased region" description="Gly residues" evidence="1">
    <location>
        <begin position="631"/>
        <end position="655"/>
    </location>
</feature>
<feature type="region of interest" description="Disordered" evidence="1">
    <location>
        <begin position="717"/>
        <end position="800"/>
    </location>
</feature>
<dbReference type="RefSeq" id="WP_136970160.1">
    <property type="nucleotide sequence ID" value="NZ_JARZHI010000025.1"/>
</dbReference>
<feature type="compositionally biased region" description="Basic and acidic residues" evidence="1">
    <location>
        <begin position="815"/>
        <end position="843"/>
    </location>
</feature>
<feature type="region of interest" description="Disordered" evidence="1">
    <location>
        <begin position="625"/>
        <end position="667"/>
    </location>
</feature>
<reference evidence="3 4" key="1">
    <citation type="submission" date="2023-04" db="EMBL/GenBank/DDBJ databases">
        <title>The genome sequence of Polyangium sorediatum DSM14670.</title>
        <authorList>
            <person name="Zhang X."/>
        </authorList>
    </citation>
    <scope>NUCLEOTIDE SEQUENCE [LARGE SCALE GENOMIC DNA]</scope>
    <source>
        <strain evidence="3 4">DSM 14670</strain>
    </source>
</reference>
<name>A0ABT6NXH7_9BACT</name>
<evidence type="ECO:0000313" key="3">
    <source>
        <dbReference type="EMBL" id="MDI1433014.1"/>
    </source>
</evidence>
<feature type="transmembrane region" description="Helical" evidence="2">
    <location>
        <begin position="50"/>
        <end position="72"/>
    </location>
</feature>
<keyword evidence="2" id="KW-1133">Transmembrane helix</keyword>
<evidence type="ECO:0000256" key="2">
    <source>
        <dbReference type="SAM" id="Phobius"/>
    </source>
</evidence>
<feature type="transmembrane region" description="Helical" evidence="2">
    <location>
        <begin position="28"/>
        <end position="44"/>
    </location>
</feature>
<feature type="compositionally biased region" description="Basic and acidic residues" evidence="1">
    <location>
        <begin position="762"/>
        <end position="776"/>
    </location>
</feature>
<dbReference type="Proteomes" id="UP001160301">
    <property type="component" value="Unassembled WGS sequence"/>
</dbReference>
<feature type="compositionally biased region" description="Basic and acidic residues" evidence="1">
    <location>
        <begin position="894"/>
        <end position="916"/>
    </location>
</feature>
<feature type="region of interest" description="Disordered" evidence="1">
    <location>
        <begin position="815"/>
        <end position="955"/>
    </location>
</feature>
<protein>
    <submittedName>
        <fullName evidence="3">DUF4175 family protein</fullName>
    </submittedName>
</protein>
<organism evidence="3 4">
    <name type="scientific">Polyangium sorediatum</name>
    <dbReference type="NCBI Taxonomy" id="889274"/>
    <lineage>
        <taxon>Bacteria</taxon>
        <taxon>Pseudomonadati</taxon>
        <taxon>Myxococcota</taxon>
        <taxon>Polyangia</taxon>
        <taxon>Polyangiales</taxon>
        <taxon>Polyangiaceae</taxon>
        <taxon>Polyangium</taxon>
    </lineage>
</organism>
<sequence>MEHDVPVALLAQLRSTWEAEIRPSARRALVALAAALLIGLAHLARRGTPAVRATVAALLAAFCVFLVVRAIVLHRRRQDPRRTIQETIGPTDPELAAATVRGLGLVEQTAKDATRGSASLARLHLARLLSRASTERIAERASVAARRWSVAGLVFALVAVFGAAIEQRVVEGLDVLVARNGEAPLPLAYLENVDIVAKPPEYLHQHGRVIDTFEATSLPRGTMLTVHGHPTYPSRTLVLTDGKVEVPFAFDGGGGVVARWELGESATLRIAARFGDVRIAQADEQEVTSIPDLAPKVLVEEAPRTVRMLDEPEIVVSYEATDDHGLREVDLVYRSGGREARRVLSRPQGDPKSDRGSHRIVFGGDAFFKRNFLPVEITVEARDNDPIVGPKWGKSAAIVVIPPQVGEPEAIRYEALVRARDALTDLVAMRLVEDTPKGKQNAEHVKKEREAQEKALGVVEEALSGTYGGLRFPRRALALARGQLRRLSVALAEEQKQPSAATHQKLVEESEEVLLAIDAAARSLGTSDTRRVAKRLATVADEAAEATAVAAGQRGSEAANGVARLDAAVTVLDGGGKQLLRLGQLGLDLGEIVANGLRRIDRARKANDLFHAELAARDLAARLRNPDPSFAGGGGSGSGSGSGTESAAGGGGTGDGDPSSADDAAEAGEQELEDLIREHSNELEDVEQALERAFSQDELDELKDEAKKHAEAIREAIKNLPRRAGEPGSATAAGKQARDLAESMADALEQGRPRDAVQSGKEALRALEDAKKRGQDADQWDMGEQSAGREAERARPGLGEELAWAEQALEKLRKSAAERAKGDLEKSGKREAQMAERARKLGEKGASGDGSLPEETLDLLDRAEKSMRDAERALAEGDGDAGLEHQQNAQRLLEMARGERNNEENESNQERPESSDGRSMAKKADIPGKEGHKGPDAFRKRVLEGLGGSSDPLLKEAVKRYAEGLLR</sequence>